<organism evidence="7 8">
    <name type="scientific">Rhizobium laguerreae</name>
    <dbReference type="NCBI Taxonomy" id="1076926"/>
    <lineage>
        <taxon>Bacteria</taxon>
        <taxon>Pseudomonadati</taxon>
        <taxon>Pseudomonadota</taxon>
        <taxon>Alphaproteobacteria</taxon>
        <taxon>Hyphomicrobiales</taxon>
        <taxon>Rhizobiaceae</taxon>
        <taxon>Rhizobium/Agrobacterium group</taxon>
        <taxon>Rhizobium</taxon>
    </lineage>
</organism>
<evidence type="ECO:0000256" key="2">
    <source>
        <dbReference type="ARBA" id="ARBA00022679"/>
    </source>
</evidence>
<dbReference type="AlphaFoldDB" id="A0A6N9ZHS4"/>
<evidence type="ECO:0000313" key="7">
    <source>
        <dbReference type="EMBL" id="NEH92983.1"/>
    </source>
</evidence>
<proteinExistence type="inferred from homology"/>
<dbReference type="Proteomes" id="UP000468864">
    <property type="component" value="Unassembled WGS sequence"/>
</dbReference>
<evidence type="ECO:0000256" key="3">
    <source>
        <dbReference type="ARBA" id="ARBA00022741"/>
    </source>
</evidence>
<dbReference type="EMBL" id="WUEP01000013">
    <property type="protein sequence ID" value="NEH92983.1"/>
    <property type="molecule type" value="Genomic_DNA"/>
</dbReference>
<evidence type="ECO:0000256" key="5">
    <source>
        <dbReference type="ARBA" id="ARBA00022840"/>
    </source>
</evidence>
<evidence type="ECO:0000256" key="4">
    <source>
        <dbReference type="ARBA" id="ARBA00022777"/>
    </source>
</evidence>
<evidence type="ECO:0000313" key="8">
    <source>
        <dbReference type="Proteomes" id="UP000468864"/>
    </source>
</evidence>
<evidence type="ECO:0000259" key="6">
    <source>
        <dbReference type="Pfam" id="PF00294"/>
    </source>
</evidence>
<evidence type="ECO:0000256" key="1">
    <source>
        <dbReference type="ARBA" id="ARBA00010688"/>
    </source>
</evidence>
<dbReference type="InterPro" id="IPR029056">
    <property type="entry name" value="Ribokinase-like"/>
</dbReference>
<dbReference type="SUPFAM" id="SSF53613">
    <property type="entry name" value="Ribokinase-like"/>
    <property type="match status" value="1"/>
</dbReference>
<gene>
    <name evidence="7" type="ORF">GR206_18450</name>
</gene>
<dbReference type="PANTHER" id="PTHR43085">
    <property type="entry name" value="HEXOKINASE FAMILY MEMBER"/>
    <property type="match status" value="1"/>
</dbReference>
<comment type="caution">
    <text evidence="7">The sequence shown here is derived from an EMBL/GenBank/DDBJ whole genome shotgun (WGS) entry which is preliminary data.</text>
</comment>
<dbReference type="CDD" id="cd01167">
    <property type="entry name" value="bac_FRK"/>
    <property type="match status" value="1"/>
</dbReference>
<accession>A0A6N9ZHS4</accession>
<reference evidence="7 8" key="1">
    <citation type="submission" date="2019-12" db="EMBL/GenBank/DDBJ databases">
        <title>Rhizobium genotypes associated with high levels of biological nitrogen fixation by grain legumes in a temperate-maritime cropping system.</title>
        <authorList>
            <person name="Maluk M."/>
            <person name="Francesc Ferrando Molina F."/>
            <person name="Lopez Del Egido L."/>
            <person name="Lafos M."/>
            <person name="Langarica-Fuentes A."/>
            <person name="Gebre Yohannes G."/>
            <person name="Young M.W."/>
            <person name="Martin P."/>
            <person name="Gantlett R."/>
            <person name="Kenicer G."/>
            <person name="Hawes C."/>
            <person name="Begg G.S."/>
            <person name="Quilliam R.S."/>
            <person name="Squire G.R."/>
            <person name="Poole P.S."/>
            <person name="Young P.W."/>
            <person name="Iannetta P.M."/>
            <person name="James E.K."/>
        </authorList>
    </citation>
    <scope>NUCLEOTIDE SEQUENCE [LARGE SCALE GENOMIC DNA]</scope>
    <source>
        <strain evidence="7 8">JHI2449</strain>
    </source>
</reference>
<dbReference type="Gene3D" id="3.40.1190.20">
    <property type="match status" value="1"/>
</dbReference>
<keyword evidence="3" id="KW-0547">Nucleotide-binding</keyword>
<keyword evidence="2" id="KW-0808">Transferase</keyword>
<comment type="similarity">
    <text evidence="1">Belongs to the carbohydrate kinase PfkB family.</text>
</comment>
<dbReference type="InterPro" id="IPR050306">
    <property type="entry name" value="PfkB_Carbo_kinase"/>
</dbReference>
<keyword evidence="5" id="KW-0067">ATP-binding</keyword>
<dbReference type="InterPro" id="IPR011611">
    <property type="entry name" value="PfkB_dom"/>
</dbReference>
<protein>
    <submittedName>
        <fullName evidence="7">Carbohydrate kinase</fullName>
    </submittedName>
</protein>
<dbReference type="Pfam" id="PF00294">
    <property type="entry name" value="PfkB"/>
    <property type="match status" value="1"/>
</dbReference>
<feature type="domain" description="Carbohydrate kinase PfkB" evidence="6">
    <location>
        <begin position="28"/>
        <end position="302"/>
    </location>
</feature>
<dbReference type="PANTHER" id="PTHR43085:SF1">
    <property type="entry name" value="PSEUDOURIDINE KINASE-RELATED"/>
    <property type="match status" value="1"/>
</dbReference>
<sequence>MIVVCGDALIDFLPVALPEGGSGYIPVCGGSCCNIATAIGRLGGKVGFMGGLSEDFFGAMLVQQFNEAGIDLRYATRLPFDTTLAFVRLGDDEPEYAFYDSGSAARHWTLKGAPSLGTEVDVLHIGSVTLIHPPVSSACESLFENEQGKRVLSIDPNCRPGLAQDPEAYRQRLNRLCGMADIVKLSVTDLGFMQPGVGPHSAAESWLSNQAKIVLVSRGAGGATVYLAGGRVVEVPARPARVVDTVGAGDALIAGFLTHLQQSGDLHRDSIGALTGDRARKALEFAAHVASLACEHRGSDPPWRREIIVAGYDESSQM</sequence>
<dbReference type="PROSITE" id="PS00584">
    <property type="entry name" value="PFKB_KINASES_2"/>
    <property type="match status" value="1"/>
</dbReference>
<dbReference type="InterPro" id="IPR002173">
    <property type="entry name" value="Carboh/pur_kinase_PfkB_CS"/>
</dbReference>
<name>A0A6N9ZHS4_9HYPH</name>
<dbReference type="RefSeq" id="WP_138333667.1">
    <property type="nucleotide sequence ID" value="NZ_WUEP01000013.1"/>
</dbReference>
<dbReference type="GO" id="GO:0016301">
    <property type="term" value="F:kinase activity"/>
    <property type="evidence" value="ECO:0007669"/>
    <property type="project" value="UniProtKB-KW"/>
</dbReference>
<keyword evidence="4 7" id="KW-0418">Kinase</keyword>
<dbReference type="GO" id="GO:0005524">
    <property type="term" value="F:ATP binding"/>
    <property type="evidence" value="ECO:0007669"/>
    <property type="project" value="UniProtKB-KW"/>
</dbReference>